<dbReference type="RefSeq" id="WP_252591009.1">
    <property type="nucleotide sequence ID" value="NZ_CP099489.1"/>
</dbReference>
<feature type="domain" description="HTH LytTR-type" evidence="3">
    <location>
        <begin position="135"/>
        <end position="237"/>
    </location>
</feature>
<feature type="modified residue" description="4-aspartylphosphate" evidence="1">
    <location>
        <position position="54"/>
    </location>
</feature>
<dbReference type="SUPFAM" id="SSF52172">
    <property type="entry name" value="CheY-like"/>
    <property type="match status" value="1"/>
</dbReference>
<dbReference type="InterPro" id="IPR046947">
    <property type="entry name" value="LytR-like"/>
</dbReference>
<keyword evidence="5" id="KW-1185">Reference proteome</keyword>
<evidence type="ECO:0000313" key="5">
    <source>
        <dbReference type="Proteomes" id="UP001056455"/>
    </source>
</evidence>
<keyword evidence="4" id="KW-0238">DNA-binding</keyword>
<feature type="domain" description="Response regulatory" evidence="2">
    <location>
        <begin position="3"/>
        <end position="117"/>
    </location>
</feature>
<dbReference type="Gene3D" id="2.40.50.1020">
    <property type="entry name" value="LytTr DNA-binding domain"/>
    <property type="match status" value="1"/>
</dbReference>
<dbReference type="PROSITE" id="PS50110">
    <property type="entry name" value="RESPONSE_REGULATORY"/>
    <property type="match status" value="1"/>
</dbReference>
<keyword evidence="1" id="KW-0597">Phosphoprotein</keyword>
<dbReference type="InterPro" id="IPR001789">
    <property type="entry name" value="Sig_transdc_resp-reg_receiver"/>
</dbReference>
<dbReference type="EMBL" id="CP099489">
    <property type="protein sequence ID" value="USQ78211.1"/>
    <property type="molecule type" value="Genomic_DNA"/>
</dbReference>
<dbReference type="SMART" id="SM00850">
    <property type="entry name" value="LytTR"/>
    <property type="match status" value="1"/>
</dbReference>
<gene>
    <name evidence="4" type="ORF">NF556_11130</name>
</gene>
<dbReference type="Pfam" id="PF00072">
    <property type="entry name" value="Response_reg"/>
    <property type="match status" value="1"/>
</dbReference>
<dbReference type="PANTHER" id="PTHR37299:SF1">
    <property type="entry name" value="STAGE 0 SPORULATION PROTEIN A HOMOLOG"/>
    <property type="match status" value="1"/>
</dbReference>
<dbReference type="InterPro" id="IPR011006">
    <property type="entry name" value="CheY-like_superfamily"/>
</dbReference>
<name>A0ABY4YNA4_9MICO</name>
<dbReference type="Gene3D" id="3.40.50.2300">
    <property type="match status" value="1"/>
</dbReference>
<reference evidence="4" key="1">
    <citation type="submission" date="2022-06" db="EMBL/GenBank/DDBJ databases">
        <title>Ornithinimicrobium HY1793.</title>
        <authorList>
            <person name="Huang Y."/>
        </authorList>
    </citation>
    <scope>NUCLEOTIDE SEQUENCE</scope>
    <source>
        <strain evidence="4">HY1793</strain>
    </source>
</reference>
<sequence length="241" mass="26737">MPSVLAVDDEPPALREIAHLLSADDRVDRVLTATEGASALRLLEQEDIDIVFLDIRMPGLSGLDLARVLARFRQPPAVVFVTAYETHAVDAFDVQAVDYVMKPYRPARLTAALGRALEHIEGATATAPDEPDESIPVELGGVTRFVRRSEIRFVTAQGDYARLHTADGSHLLRMPLATLEERWAEAGFVRIHRSHLVSLQHVEEIRVDGGRYTVIVGGQGLAVSRRHTRELRDLLVKRASR</sequence>
<proteinExistence type="predicted"/>
<dbReference type="InterPro" id="IPR007492">
    <property type="entry name" value="LytTR_DNA-bd_dom"/>
</dbReference>
<dbReference type="GO" id="GO:0003677">
    <property type="term" value="F:DNA binding"/>
    <property type="evidence" value="ECO:0007669"/>
    <property type="project" value="UniProtKB-KW"/>
</dbReference>
<dbReference type="PROSITE" id="PS50930">
    <property type="entry name" value="HTH_LYTTR"/>
    <property type="match status" value="1"/>
</dbReference>
<evidence type="ECO:0000313" key="4">
    <source>
        <dbReference type="EMBL" id="USQ78211.1"/>
    </source>
</evidence>
<evidence type="ECO:0000259" key="3">
    <source>
        <dbReference type="PROSITE" id="PS50930"/>
    </source>
</evidence>
<dbReference type="SMART" id="SM00448">
    <property type="entry name" value="REC"/>
    <property type="match status" value="1"/>
</dbReference>
<evidence type="ECO:0000256" key="1">
    <source>
        <dbReference type="PROSITE-ProRule" id="PRU00169"/>
    </source>
</evidence>
<organism evidence="4 5">
    <name type="scientific">Ornithinimicrobium faecis</name>
    <dbReference type="NCBI Taxonomy" id="2934158"/>
    <lineage>
        <taxon>Bacteria</taxon>
        <taxon>Bacillati</taxon>
        <taxon>Actinomycetota</taxon>
        <taxon>Actinomycetes</taxon>
        <taxon>Micrococcales</taxon>
        <taxon>Ornithinimicrobiaceae</taxon>
        <taxon>Ornithinimicrobium</taxon>
    </lineage>
</organism>
<evidence type="ECO:0000259" key="2">
    <source>
        <dbReference type="PROSITE" id="PS50110"/>
    </source>
</evidence>
<dbReference type="Pfam" id="PF04397">
    <property type="entry name" value="LytTR"/>
    <property type="match status" value="1"/>
</dbReference>
<protein>
    <submittedName>
        <fullName evidence="4">LytTR family DNA-binding domain-containing protein</fullName>
    </submittedName>
</protein>
<dbReference type="Proteomes" id="UP001056455">
    <property type="component" value="Chromosome"/>
</dbReference>
<accession>A0ABY4YNA4</accession>
<dbReference type="PANTHER" id="PTHR37299">
    <property type="entry name" value="TRANSCRIPTIONAL REGULATOR-RELATED"/>
    <property type="match status" value="1"/>
</dbReference>